<dbReference type="PANTHER" id="PTHR45947">
    <property type="entry name" value="SULFOQUINOVOSYL TRANSFERASE SQD2"/>
    <property type="match status" value="1"/>
</dbReference>
<evidence type="ECO:0000259" key="2">
    <source>
        <dbReference type="Pfam" id="PF13439"/>
    </source>
</evidence>
<dbReference type="Pfam" id="PF13439">
    <property type="entry name" value="Glyco_transf_4"/>
    <property type="match status" value="1"/>
</dbReference>
<reference evidence="3" key="2">
    <citation type="journal article" date="2021" name="PeerJ">
        <title>Extensive microbial diversity within the chicken gut microbiome revealed by metagenomics and culture.</title>
        <authorList>
            <person name="Gilroy R."/>
            <person name="Ravi A."/>
            <person name="Getino M."/>
            <person name="Pursley I."/>
            <person name="Horton D.L."/>
            <person name="Alikhan N.F."/>
            <person name="Baker D."/>
            <person name="Gharbi K."/>
            <person name="Hall N."/>
            <person name="Watson M."/>
            <person name="Adriaenssens E.M."/>
            <person name="Foster-Nyarko E."/>
            <person name="Jarju S."/>
            <person name="Secka A."/>
            <person name="Antonio M."/>
            <person name="Oren A."/>
            <person name="Chaudhuri R.R."/>
            <person name="La Ragione R."/>
            <person name="Hildebrand F."/>
            <person name="Pallen M.J."/>
        </authorList>
    </citation>
    <scope>NUCLEOTIDE SEQUENCE</scope>
    <source>
        <strain evidence="3">11300</strain>
    </source>
</reference>
<dbReference type="SUPFAM" id="SSF53756">
    <property type="entry name" value="UDP-Glycosyltransferase/glycogen phosphorylase"/>
    <property type="match status" value="1"/>
</dbReference>
<gene>
    <name evidence="3" type="ORF">IAD16_08350</name>
</gene>
<dbReference type="EMBL" id="DVMO01000128">
    <property type="protein sequence ID" value="HIU28374.1"/>
    <property type="molecule type" value="Genomic_DNA"/>
</dbReference>
<dbReference type="AlphaFoldDB" id="A0A9D1L7Z5"/>
<dbReference type="InterPro" id="IPR028098">
    <property type="entry name" value="Glyco_trans_4-like_N"/>
</dbReference>
<feature type="domain" description="Glycosyl transferase family 1" evidence="1">
    <location>
        <begin position="200"/>
        <end position="331"/>
    </location>
</feature>
<dbReference type="InterPro" id="IPR050194">
    <property type="entry name" value="Glycosyltransferase_grp1"/>
</dbReference>
<dbReference type="Gene3D" id="3.40.50.2000">
    <property type="entry name" value="Glycogen Phosphorylase B"/>
    <property type="match status" value="2"/>
</dbReference>
<sequence length="383" mass="43850">MKICLITRNINSDYKGSFEFDQAAALKKSGDEVYVISLDFRSIRRRRKIGLYWNVYEGINVLRCSYPLGRINAKMFYAAGKILFERAYREMLRMAGHIDIIHSHFLEPSYITAMVLKEKLKDRTPLIVTEHSSLVNDDIDKLSGDIISKAKYVYAKADRVIAVSEALARKIKNNFKEDCDVVYNVLDTDIFRLTGKKDISDKKDFIFASVGNLLPNKRMDMLISCFCKAFKDDRSVLLYIFGDGPMKQSLNDLIFRENAEDRIFLMGRKTRKEIADFYKKADAFVLLSEKETFGVAYVEAMAAGLPVIACRSGGPEGFITHQTGLLTEDRENDIISSLRHIRQDIWKYNSEDIADYAKKICSPEVIAGELNDIYEDQLQHKKG</sequence>
<dbReference type="PANTHER" id="PTHR45947:SF3">
    <property type="entry name" value="SULFOQUINOVOSYL TRANSFERASE SQD2"/>
    <property type="match status" value="1"/>
</dbReference>
<dbReference type="InterPro" id="IPR001296">
    <property type="entry name" value="Glyco_trans_1"/>
</dbReference>
<dbReference type="Pfam" id="PF00534">
    <property type="entry name" value="Glycos_transf_1"/>
    <property type="match status" value="1"/>
</dbReference>
<reference evidence="3" key="1">
    <citation type="submission" date="2020-10" db="EMBL/GenBank/DDBJ databases">
        <authorList>
            <person name="Gilroy R."/>
        </authorList>
    </citation>
    <scope>NUCLEOTIDE SEQUENCE</scope>
    <source>
        <strain evidence="3">11300</strain>
    </source>
</reference>
<protein>
    <submittedName>
        <fullName evidence="3">Glycosyltransferase</fullName>
    </submittedName>
</protein>
<proteinExistence type="predicted"/>
<evidence type="ECO:0000313" key="4">
    <source>
        <dbReference type="Proteomes" id="UP000824091"/>
    </source>
</evidence>
<name>A0A9D1L7Z5_9FIRM</name>
<comment type="caution">
    <text evidence="3">The sequence shown here is derived from an EMBL/GenBank/DDBJ whole genome shotgun (WGS) entry which is preliminary data.</text>
</comment>
<dbReference type="Proteomes" id="UP000824091">
    <property type="component" value="Unassembled WGS sequence"/>
</dbReference>
<evidence type="ECO:0000259" key="1">
    <source>
        <dbReference type="Pfam" id="PF00534"/>
    </source>
</evidence>
<accession>A0A9D1L7Z5</accession>
<evidence type="ECO:0000313" key="3">
    <source>
        <dbReference type="EMBL" id="HIU28374.1"/>
    </source>
</evidence>
<dbReference type="GO" id="GO:0016757">
    <property type="term" value="F:glycosyltransferase activity"/>
    <property type="evidence" value="ECO:0007669"/>
    <property type="project" value="InterPro"/>
</dbReference>
<organism evidence="3 4">
    <name type="scientific">Candidatus Fimisoma avicola</name>
    <dbReference type="NCBI Taxonomy" id="2840826"/>
    <lineage>
        <taxon>Bacteria</taxon>
        <taxon>Bacillati</taxon>
        <taxon>Bacillota</taxon>
        <taxon>Clostridia</taxon>
        <taxon>Eubacteriales</taxon>
        <taxon>Candidatus Fimisoma</taxon>
    </lineage>
</organism>
<feature type="domain" description="Glycosyltransferase subfamily 4-like N-terminal" evidence="2">
    <location>
        <begin position="22"/>
        <end position="189"/>
    </location>
</feature>